<evidence type="ECO:0000313" key="3">
    <source>
        <dbReference type="Proteomes" id="UP000030651"/>
    </source>
</evidence>
<dbReference type="HOGENOM" id="CLU_685169_0_0_1"/>
<keyword evidence="3" id="KW-1185">Reference proteome</keyword>
<dbReference type="OrthoDB" id="2735536at2759"/>
<organism evidence="2 3">
    <name type="scientific">Pestalotiopsis fici (strain W106-1 / CGMCC3.15140)</name>
    <dbReference type="NCBI Taxonomy" id="1229662"/>
    <lineage>
        <taxon>Eukaryota</taxon>
        <taxon>Fungi</taxon>
        <taxon>Dikarya</taxon>
        <taxon>Ascomycota</taxon>
        <taxon>Pezizomycotina</taxon>
        <taxon>Sordariomycetes</taxon>
        <taxon>Xylariomycetidae</taxon>
        <taxon>Amphisphaeriales</taxon>
        <taxon>Sporocadaceae</taxon>
        <taxon>Pestalotiopsis</taxon>
    </lineage>
</organism>
<dbReference type="AlphaFoldDB" id="W3WKQ4"/>
<dbReference type="GeneID" id="19279389"/>
<sequence length="349" mass="37698">MPRKTVLVIGANGYIGAAVCRAFVRAGYIVFGLVRRQEAAGTLALNETIPIVGEITDAEGIQAALTSYSKTFDVIVGCIEPPDYETYIKHAIAAIRLIAKVSNAHQVRPLVLWSSGCKDYGTTDVDGAPGLRPHTETSPLNPPGLMVARANCSVKMLEQTDLFDAAVLRPTNVYGHSSSYFGVIFEFAAAIAATGTKVLTLRNINPNSIMHALHVDDCAEAYLALAEHEDRSAVAGQCYNISAAKYETAGQVLKAVAKEYGFSEGSKFESGVDTTPADESLAPIFGFSQWVGSEKIRGLTGWSDRQALFTENLGVYRRSYDAAVASKHEDLSRVQSRVKSWQGKVLWKA</sequence>
<dbReference type="InterPro" id="IPR051783">
    <property type="entry name" value="NAD(P)-dependent_oxidoreduct"/>
</dbReference>
<proteinExistence type="predicted"/>
<dbReference type="eggNOG" id="ENOG502S4U3">
    <property type="taxonomic scope" value="Eukaryota"/>
</dbReference>
<dbReference type="PANTHER" id="PTHR48079:SF6">
    <property type="entry name" value="NAD(P)-BINDING DOMAIN-CONTAINING PROTEIN-RELATED"/>
    <property type="match status" value="1"/>
</dbReference>
<dbReference type="Proteomes" id="UP000030651">
    <property type="component" value="Unassembled WGS sequence"/>
</dbReference>
<evidence type="ECO:0000313" key="2">
    <source>
        <dbReference type="EMBL" id="ETS74510.1"/>
    </source>
</evidence>
<gene>
    <name evidence="2" type="ORF">PFICI_14376</name>
</gene>
<dbReference type="InParanoid" id="W3WKQ4"/>
<evidence type="ECO:0000259" key="1">
    <source>
        <dbReference type="Pfam" id="PF01370"/>
    </source>
</evidence>
<dbReference type="OMA" id="RAGWNTY"/>
<dbReference type="InterPro" id="IPR036291">
    <property type="entry name" value="NAD(P)-bd_dom_sf"/>
</dbReference>
<dbReference type="SUPFAM" id="SSF51735">
    <property type="entry name" value="NAD(P)-binding Rossmann-fold domains"/>
    <property type="match status" value="1"/>
</dbReference>
<dbReference type="InterPro" id="IPR001509">
    <property type="entry name" value="Epimerase_deHydtase"/>
</dbReference>
<dbReference type="PANTHER" id="PTHR48079">
    <property type="entry name" value="PROTEIN YEEZ"/>
    <property type="match status" value="1"/>
</dbReference>
<protein>
    <recommendedName>
        <fullName evidence="1">NAD-dependent epimerase/dehydratase domain-containing protein</fullName>
    </recommendedName>
</protein>
<dbReference type="EMBL" id="KI912120">
    <property type="protein sequence ID" value="ETS74510.1"/>
    <property type="molecule type" value="Genomic_DNA"/>
</dbReference>
<dbReference type="STRING" id="1229662.W3WKQ4"/>
<dbReference type="RefSeq" id="XP_007841148.1">
    <property type="nucleotide sequence ID" value="XM_007842957.1"/>
</dbReference>
<dbReference type="GO" id="GO:0005737">
    <property type="term" value="C:cytoplasm"/>
    <property type="evidence" value="ECO:0007669"/>
    <property type="project" value="TreeGrafter"/>
</dbReference>
<accession>W3WKQ4</accession>
<dbReference type="KEGG" id="pfy:PFICI_14376"/>
<name>W3WKQ4_PESFW</name>
<dbReference type="Gene3D" id="3.40.50.720">
    <property type="entry name" value="NAD(P)-binding Rossmann-like Domain"/>
    <property type="match status" value="1"/>
</dbReference>
<reference evidence="3" key="1">
    <citation type="journal article" date="2015" name="BMC Genomics">
        <title>Genomic and transcriptomic analysis of the endophytic fungus Pestalotiopsis fici reveals its lifestyle and high potential for synthesis of natural products.</title>
        <authorList>
            <person name="Wang X."/>
            <person name="Zhang X."/>
            <person name="Liu L."/>
            <person name="Xiang M."/>
            <person name="Wang W."/>
            <person name="Sun X."/>
            <person name="Che Y."/>
            <person name="Guo L."/>
            <person name="Liu G."/>
            <person name="Guo L."/>
            <person name="Wang C."/>
            <person name="Yin W.B."/>
            <person name="Stadler M."/>
            <person name="Zhang X."/>
            <person name="Liu X."/>
        </authorList>
    </citation>
    <scope>NUCLEOTIDE SEQUENCE [LARGE SCALE GENOMIC DNA]</scope>
    <source>
        <strain evidence="3">W106-1 / CGMCC3.15140</strain>
    </source>
</reference>
<dbReference type="GO" id="GO:0004029">
    <property type="term" value="F:aldehyde dehydrogenase (NAD+) activity"/>
    <property type="evidence" value="ECO:0007669"/>
    <property type="project" value="TreeGrafter"/>
</dbReference>
<feature type="domain" description="NAD-dependent epimerase/dehydratase" evidence="1">
    <location>
        <begin position="6"/>
        <end position="241"/>
    </location>
</feature>
<dbReference type="Pfam" id="PF01370">
    <property type="entry name" value="Epimerase"/>
    <property type="match status" value="1"/>
</dbReference>